<dbReference type="InParanoid" id="A0A067N9W2"/>
<evidence type="ECO:0000256" key="3">
    <source>
        <dbReference type="ARBA" id="ARBA00023128"/>
    </source>
</evidence>
<dbReference type="Pfam" id="PF00849">
    <property type="entry name" value="PseudoU_synth_2"/>
    <property type="match status" value="1"/>
</dbReference>
<dbReference type="GO" id="GO:0005739">
    <property type="term" value="C:mitochondrion"/>
    <property type="evidence" value="ECO:0007669"/>
    <property type="project" value="UniProtKB-SubCell"/>
</dbReference>
<dbReference type="Proteomes" id="UP000027073">
    <property type="component" value="Unassembled WGS sequence"/>
</dbReference>
<evidence type="ECO:0000256" key="9">
    <source>
        <dbReference type="ARBA" id="ARBA00041561"/>
    </source>
</evidence>
<evidence type="ECO:0000256" key="10">
    <source>
        <dbReference type="ARBA" id="ARBA00041978"/>
    </source>
</evidence>
<dbReference type="PANTHER" id="PTHR21600:SF81">
    <property type="entry name" value="21S RRNA PSEUDOURIDINE(2819) SYNTHASE"/>
    <property type="match status" value="1"/>
</dbReference>
<evidence type="ECO:0000256" key="11">
    <source>
        <dbReference type="ARBA" id="ARBA00042700"/>
    </source>
</evidence>
<name>A0A067N9W2_PLEO1</name>
<evidence type="ECO:0000259" key="12">
    <source>
        <dbReference type="Pfam" id="PF00849"/>
    </source>
</evidence>
<accession>A0A067N9W2</accession>
<protein>
    <recommendedName>
        <fullName evidence="8">21S rRNA pseudouridine(2819) synthase</fullName>
        <ecNumber evidence="7">5.4.99.43</ecNumber>
    </recommendedName>
    <alternativeName>
        <fullName evidence="10">Pseudouridine synthase 5</fullName>
    </alternativeName>
    <alternativeName>
        <fullName evidence="9">Pseudouridylate synthase PUS5</fullName>
    </alternativeName>
    <alternativeName>
        <fullName evidence="11">Uracil hydrolyase PUS5</fullName>
    </alternativeName>
</protein>
<dbReference type="HOGENOM" id="CLU_016902_11_0_1"/>
<keyword evidence="3" id="KW-0496">Mitochondrion</keyword>
<evidence type="ECO:0000256" key="7">
    <source>
        <dbReference type="ARBA" id="ARBA00038947"/>
    </source>
</evidence>
<dbReference type="InterPro" id="IPR006145">
    <property type="entry name" value="PsdUridine_synth_RsuA/RluA"/>
</dbReference>
<comment type="catalytic activity">
    <reaction evidence="5">
        <text>uridine(2819) in 21S rRNA = pseudouridine(2819) in 21S rRNA</text>
        <dbReference type="Rhea" id="RHEA:42556"/>
        <dbReference type="Rhea" id="RHEA-COMP:10113"/>
        <dbReference type="Rhea" id="RHEA-COMP:10114"/>
        <dbReference type="ChEBI" id="CHEBI:65314"/>
        <dbReference type="ChEBI" id="CHEBI:65315"/>
        <dbReference type="EC" id="5.4.99.43"/>
    </reaction>
</comment>
<evidence type="ECO:0000256" key="6">
    <source>
        <dbReference type="ARBA" id="ARBA00037513"/>
    </source>
</evidence>
<evidence type="ECO:0000256" key="2">
    <source>
        <dbReference type="ARBA" id="ARBA00010876"/>
    </source>
</evidence>
<dbReference type="AlphaFoldDB" id="A0A067N9W2"/>
<gene>
    <name evidence="13" type="ORF">PLEOSDRAFT_1094578</name>
</gene>
<comment type="function">
    <text evidence="6">Pseudouridylate synthase responsible for the pseudouridine-2819 formation in mitochondrial 21S rRNA. May modulate the efficiency or the fidelity of the mitochondrial translation machinery.</text>
</comment>
<dbReference type="SUPFAM" id="SSF55120">
    <property type="entry name" value="Pseudouridine synthase"/>
    <property type="match status" value="1"/>
</dbReference>
<dbReference type="Gene3D" id="3.30.2350.10">
    <property type="entry name" value="Pseudouridine synthase"/>
    <property type="match status" value="1"/>
</dbReference>
<evidence type="ECO:0000256" key="8">
    <source>
        <dbReference type="ARBA" id="ARBA00040626"/>
    </source>
</evidence>
<comment type="subcellular location">
    <subcellularLocation>
        <location evidence="1">Mitochondrion</location>
    </subcellularLocation>
</comment>
<proteinExistence type="inferred from homology"/>
<dbReference type="InterPro" id="IPR050188">
    <property type="entry name" value="RluA_PseudoU_synthase"/>
</dbReference>
<evidence type="ECO:0000256" key="1">
    <source>
        <dbReference type="ARBA" id="ARBA00004173"/>
    </source>
</evidence>
<dbReference type="OrthoDB" id="428658at2759"/>
<comment type="similarity">
    <text evidence="2">Belongs to the pseudouridine synthase RluA family.</text>
</comment>
<dbReference type="GO" id="GO:0000455">
    <property type="term" value="P:enzyme-directed rRNA pseudouridine synthesis"/>
    <property type="evidence" value="ECO:0007669"/>
    <property type="project" value="TreeGrafter"/>
</dbReference>
<keyword evidence="4" id="KW-0413">Isomerase</keyword>
<dbReference type="VEuPathDB" id="FungiDB:PLEOSDRAFT_1094578"/>
<dbReference type="EC" id="5.4.99.43" evidence="7"/>
<organism evidence="13 14">
    <name type="scientific">Pleurotus ostreatus (strain PC15)</name>
    <name type="common">Oyster mushroom</name>
    <dbReference type="NCBI Taxonomy" id="1137138"/>
    <lineage>
        <taxon>Eukaryota</taxon>
        <taxon>Fungi</taxon>
        <taxon>Dikarya</taxon>
        <taxon>Basidiomycota</taxon>
        <taxon>Agaricomycotina</taxon>
        <taxon>Agaricomycetes</taxon>
        <taxon>Agaricomycetidae</taxon>
        <taxon>Agaricales</taxon>
        <taxon>Pleurotineae</taxon>
        <taxon>Pleurotaceae</taxon>
        <taxon>Pleurotus</taxon>
    </lineage>
</organism>
<dbReference type="CDD" id="cd02869">
    <property type="entry name" value="PseudoU_synth_RluA_like"/>
    <property type="match status" value="1"/>
</dbReference>
<dbReference type="PANTHER" id="PTHR21600">
    <property type="entry name" value="MITOCHONDRIAL RNA PSEUDOURIDINE SYNTHASE"/>
    <property type="match status" value="1"/>
</dbReference>
<dbReference type="GO" id="GO:0160143">
    <property type="term" value="F:21S rRNA pseudouridine(2819) synthase activity"/>
    <property type="evidence" value="ECO:0007669"/>
    <property type="project" value="UniProtKB-EC"/>
</dbReference>
<dbReference type="EMBL" id="KL198012">
    <property type="protein sequence ID" value="KDQ23745.1"/>
    <property type="molecule type" value="Genomic_DNA"/>
</dbReference>
<evidence type="ECO:0000256" key="5">
    <source>
        <dbReference type="ARBA" id="ARBA00036927"/>
    </source>
</evidence>
<reference evidence="14" key="1">
    <citation type="journal article" date="2014" name="Proc. Natl. Acad. Sci. U.S.A.">
        <title>Extensive sampling of basidiomycete genomes demonstrates inadequacy of the white-rot/brown-rot paradigm for wood decay fungi.</title>
        <authorList>
            <person name="Riley R."/>
            <person name="Salamov A.A."/>
            <person name="Brown D.W."/>
            <person name="Nagy L.G."/>
            <person name="Floudas D."/>
            <person name="Held B.W."/>
            <person name="Levasseur A."/>
            <person name="Lombard V."/>
            <person name="Morin E."/>
            <person name="Otillar R."/>
            <person name="Lindquist E.A."/>
            <person name="Sun H."/>
            <person name="LaButti K.M."/>
            <person name="Schmutz J."/>
            <person name="Jabbour D."/>
            <person name="Luo H."/>
            <person name="Baker S.E."/>
            <person name="Pisabarro A.G."/>
            <person name="Walton J.D."/>
            <person name="Blanchette R.A."/>
            <person name="Henrissat B."/>
            <person name="Martin F."/>
            <person name="Cullen D."/>
            <person name="Hibbett D.S."/>
            <person name="Grigoriev I.V."/>
        </authorList>
    </citation>
    <scope>NUCLEOTIDE SEQUENCE [LARGE SCALE GENOMIC DNA]</scope>
    <source>
        <strain evidence="14">PC15</strain>
    </source>
</reference>
<evidence type="ECO:0000313" key="13">
    <source>
        <dbReference type="EMBL" id="KDQ23745.1"/>
    </source>
</evidence>
<dbReference type="STRING" id="1137138.A0A067N9W2"/>
<feature type="domain" description="Pseudouridine synthase RsuA/RluA-like" evidence="12">
    <location>
        <begin position="20"/>
        <end position="182"/>
    </location>
</feature>
<sequence length="287" mass="31491">MSFRSSSGALRHVAYIDRGVILLNKPAGLVCQAQLPKNASPESVTDENQFDYLLQGLKNSLNLPDGPFPVHRLDKCTTGSLLLARSPSMARDLSRQFSQRTIDKYYLAIVRGGKASFPGGEGTVEAALQYNDGRGSLSSSTKASNSVTSWKLLASSPVAPLSLIQLKLHTGLKHQLRIHMAQCLRAPILGDALYSSTDSSKSIGKSISLPKDRVLLHSSFLEFDRFRKSGPNKHLRLGLRSPLPNDFMKLCSDLSIRIDPEYARGGIYVDGHRIDGPLLSDLDGRWF</sequence>
<evidence type="ECO:0000313" key="14">
    <source>
        <dbReference type="Proteomes" id="UP000027073"/>
    </source>
</evidence>
<dbReference type="GO" id="GO:0003723">
    <property type="term" value="F:RNA binding"/>
    <property type="evidence" value="ECO:0007669"/>
    <property type="project" value="InterPro"/>
</dbReference>
<evidence type="ECO:0000256" key="4">
    <source>
        <dbReference type="ARBA" id="ARBA00023235"/>
    </source>
</evidence>
<dbReference type="InterPro" id="IPR020103">
    <property type="entry name" value="PsdUridine_synth_cat_dom_sf"/>
</dbReference>